<reference evidence="7 8" key="1">
    <citation type="submission" date="2018-03" db="EMBL/GenBank/DDBJ databases">
        <title>Actinopolyspora mortivallis from Sahara, screening for active biomolecules.</title>
        <authorList>
            <person name="Selama O."/>
            <person name="Wellington E.M.H."/>
            <person name="Hacene H."/>
        </authorList>
    </citation>
    <scope>NUCLEOTIDE SEQUENCE [LARGE SCALE GENOMIC DNA]</scope>
    <source>
        <strain evidence="7 8">M5A</strain>
    </source>
</reference>
<comment type="similarity">
    <text evidence="5">Belongs to the L2HGDH family.</text>
</comment>
<organism evidence="7 8">
    <name type="scientific">Actinopolyspora mortivallis</name>
    <dbReference type="NCBI Taxonomy" id="33906"/>
    <lineage>
        <taxon>Bacteria</taxon>
        <taxon>Bacillati</taxon>
        <taxon>Actinomycetota</taxon>
        <taxon>Actinomycetes</taxon>
        <taxon>Actinopolysporales</taxon>
        <taxon>Actinopolysporaceae</taxon>
        <taxon>Actinopolyspora</taxon>
    </lineage>
</organism>
<keyword evidence="3" id="KW-0274">FAD</keyword>
<evidence type="ECO:0000256" key="5">
    <source>
        <dbReference type="ARBA" id="ARBA00037941"/>
    </source>
</evidence>
<dbReference type="Proteomes" id="UP000239352">
    <property type="component" value="Unassembled WGS sequence"/>
</dbReference>
<proteinExistence type="inferred from homology"/>
<evidence type="ECO:0000256" key="2">
    <source>
        <dbReference type="ARBA" id="ARBA00022630"/>
    </source>
</evidence>
<evidence type="ECO:0000313" key="8">
    <source>
        <dbReference type="Proteomes" id="UP000239352"/>
    </source>
</evidence>
<dbReference type="RefSeq" id="WP_106111984.1">
    <property type="nucleotide sequence ID" value="NZ_PVSR01000001.1"/>
</dbReference>
<dbReference type="AlphaFoldDB" id="A0A2T0H186"/>
<dbReference type="STRING" id="1050202.GCA_000384035_01025"/>
<dbReference type="PANTHER" id="PTHR43104:SF2">
    <property type="entry name" value="L-2-HYDROXYGLUTARATE DEHYDROGENASE, MITOCHONDRIAL"/>
    <property type="match status" value="1"/>
</dbReference>
<dbReference type="Gene3D" id="3.50.50.60">
    <property type="entry name" value="FAD/NAD(P)-binding domain"/>
    <property type="match status" value="1"/>
</dbReference>
<name>A0A2T0H186_ACTMO</name>
<evidence type="ECO:0000256" key="4">
    <source>
        <dbReference type="ARBA" id="ARBA00023002"/>
    </source>
</evidence>
<dbReference type="InterPro" id="IPR006076">
    <property type="entry name" value="FAD-dep_OxRdtase"/>
</dbReference>
<protein>
    <submittedName>
        <fullName evidence="7">L-2-hydroxyglutarate oxidase</fullName>
    </submittedName>
</protein>
<comment type="cofactor">
    <cofactor evidence="1">
        <name>FAD</name>
        <dbReference type="ChEBI" id="CHEBI:57692"/>
    </cofactor>
</comment>
<accession>A0A2T0H186</accession>
<dbReference type="GO" id="GO:0047545">
    <property type="term" value="F:(S)-2-hydroxyglutarate dehydrogenase activity"/>
    <property type="evidence" value="ECO:0007669"/>
    <property type="project" value="TreeGrafter"/>
</dbReference>
<gene>
    <name evidence="7" type="ORF">CEP50_00845</name>
</gene>
<keyword evidence="8" id="KW-1185">Reference proteome</keyword>
<dbReference type="EMBL" id="PVSR01000001">
    <property type="protein sequence ID" value="PRW65112.1"/>
    <property type="molecule type" value="Genomic_DNA"/>
</dbReference>
<evidence type="ECO:0000256" key="3">
    <source>
        <dbReference type="ARBA" id="ARBA00022827"/>
    </source>
</evidence>
<sequence length="406" mass="43322">MTTTRDVTIVGGGIIGLATAYALSVTKAGGPGNTRITLLEKESRWGRHQSGRNSGVIHSGLYYAPGSSKARFARAGAEEMYEFCRNHGVPARRTGKVVVATEERELPALDELARRGWANGVRVEELDATGLREHEPAVRGIRALHVPDAGITDYGAVCAKLAELSQAAGVELRTGTELVGSRVSGGELVLSTTSGRIRTRRAINCAGLHSDRVARLAGGNPPVRILPFRGEYYENLAPNAPEVRTLVYPVPDPAFPFLGVHLTRMLDGSLHIGPNAVPALAREGYRHRDCSLAQLREFAGYSGARALARRYWRVGAAELTRSLSTSLFARAARKLVPGTRAADLRPAPAGVRAQALGPDGTLVDDFLVTSDAHWIHVLNAPSPAATASLVIGREIAARLAHHTEAG</sequence>
<keyword evidence="2" id="KW-0285">Flavoprotein</keyword>
<dbReference type="GO" id="GO:0005737">
    <property type="term" value="C:cytoplasm"/>
    <property type="evidence" value="ECO:0007669"/>
    <property type="project" value="TreeGrafter"/>
</dbReference>
<dbReference type="PANTHER" id="PTHR43104">
    <property type="entry name" value="L-2-HYDROXYGLUTARATE DEHYDROGENASE, MITOCHONDRIAL"/>
    <property type="match status" value="1"/>
</dbReference>
<dbReference type="Gene3D" id="3.30.9.10">
    <property type="entry name" value="D-Amino Acid Oxidase, subunit A, domain 2"/>
    <property type="match status" value="1"/>
</dbReference>
<feature type="domain" description="FAD dependent oxidoreductase" evidence="6">
    <location>
        <begin position="6"/>
        <end position="398"/>
    </location>
</feature>
<evidence type="ECO:0000256" key="1">
    <source>
        <dbReference type="ARBA" id="ARBA00001974"/>
    </source>
</evidence>
<evidence type="ECO:0000259" key="6">
    <source>
        <dbReference type="Pfam" id="PF01266"/>
    </source>
</evidence>
<keyword evidence="4" id="KW-0560">Oxidoreductase</keyword>
<dbReference type="SUPFAM" id="SSF51905">
    <property type="entry name" value="FAD/NAD(P)-binding domain"/>
    <property type="match status" value="1"/>
</dbReference>
<dbReference type="Pfam" id="PF01266">
    <property type="entry name" value="DAO"/>
    <property type="match status" value="1"/>
</dbReference>
<comment type="caution">
    <text evidence="7">The sequence shown here is derived from an EMBL/GenBank/DDBJ whole genome shotgun (WGS) entry which is preliminary data.</text>
</comment>
<dbReference type="InterPro" id="IPR036188">
    <property type="entry name" value="FAD/NAD-bd_sf"/>
</dbReference>
<dbReference type="InParanoid" id="A0A2T0H186"/>
<dbReference type="NCBIfam" id="NF008726">
    <property type="entry name" value="PRK11728.1"/>
    <property type="match status" value="1"/>
</dbReference>
<evidence type="ECO:0000313" key="7">
    <source>
        <dbReference type="EMBL" id="PRW65112.1"/>
    </source>
</evidence>